<dbReference type="Pfam" id="PF10648">
    <property type="entry name" value="Gmad2"/>
    <property type="match status" value="1"/>
</dbReference>
<dbReference type="AlphaFoldDB" id="A0A1F6BXX0"/>
<name>A0A1F6BXX0_9BACT</name>
<reference evidence="2 3" key="1">
    <citation type="journal article" date="2016" name="Nat. Commun.">
        <title>Thousands of microbial genomes shed light on interconnected biogeochemical processes in an aquifer system.</title>
        <authorList>
            <person name="Anantharaman K."/>
            <person name="Brown C.T."/>
            <person name="Hug L.A."/>
            <person name="Sharon I."/>
            <person name="Castelle C.J."/>
            <person name="Probst A.J."/>
            <person name="Thomas B.C."/>
            <person name="Singh A."/>
            <person name="Wilkins M.J."/>
            <person name="Karaoz U."/>
            <person name="Brodie E.L."/>
            <person name="Williams K.H."/>
            <person name="Hubbard S.S."/>
            <person name="Banfield J.F."/>
        </authorList>
    </citation>
    <scope>NUCLEOTIDE SEQUENCE [LARGE SCALE GENOMIC DNA]</scope>
</reference>
<dbReference type="Proteomes" id="UP000176322">
    <property type="component" value="Unassembled WGS sequence"/>
</dbReference>
<sequence>MKIFAFIAIIVAAIGVWYIWAAMLNGGSSLVDINPDPSPQDIRSFEDCEKAGYPVMESYPRQCAVPDGRTYTEEIVVEATYENADEDMIVVDLPNPGAVVGKEFKVIGEARGNWFFEASFPVEVVADNGTVLARTYATAVGDWMTTEFVDFTSDIKVPDSYIGPATLILRKDNPSGLPENDASVSFPIVIEY</sequence>
<dbReference type="EMBL" id="MFKO01000002">
    <property type="protein sequence ID" value="OGG41760.1"/>
    <property type="molecule type" value="Genomic_DNA"/>
</dbReference>
<proteinExistence type="predicted"/>
<accession>A0A1F6BXX0</accession>
<protein>
    <recommendedName>
        <fullName evidence="1">Bacterial spore germination immunoglobulin-like domain-containing protein</fullName>
    </recommendedName>
</protein>
<feature type="domain" description="Bacterial spore germination immunoglobulin-like" evidence="1">
    <location>
        <begin position="89"/>
        <end position="174"/>
    </location>
</feature>
<organism evidence="2 3">
    <name type="scientific">Candidatus Kaiserbacteria bacterium RIFCSPHIGHO2_01_FULL_46_22</name>
    <dbReference type="NCBI Taxonomy" id="1798475"/>
    <lineage>
        <taxon>Bacteria</taxon>
        <taxon>Candidatus Kaiseribacteriota</taxon>
    </lineage>
</organism>
<evidence type="ECO:0000313" key="2">
    <source>
        <dbReference type="EMBL" id="OGG41760.1"/>
    </source>
</evidence>
<comment type="caution">
    <text evidence="2">The sequence shown here is derived from an EMBL/GenBank/DDBJ whole genome shotgun (WGS) entry which is preliminary data.</text>
</comment>
<evidence type="ECO:0000259" key="1">
    <source>
        <dbReference type="Pfam" id="PF10648"/>
    </source>
</evidence>
<gene>
    <name evidence="2" type="ORF">A2837_00910</name>
</gene>
<dbReference type="InterPro" id="IPR018911">
    <property type="entry name" value="Gmad2_Ig-like_dom"/>
</dbReference>
<evidence type="ECO:0000313" key="3">
    <source>
        <dbReference type="Proteomes" id="UP000176322"/>
    </source>
</evidence>
<dbReference type="STRING" id="1798475.A2837_00910"/>